<sequence length="325" mass="34104">MDAWAATQQADAAYRQALLLDIPAALPDRRQRARHPSPSARPRAFPGRLPHGVRVPRDTWQPSTPALRAVPEKSAPGPAWSTPRPRPLVVDLSSLWAGPLCAHLLGLAGARVVKVESTRRPDGARSGPSDFYDLLHGGHESVAFDFTRPADLARLEAVLSLADVVIEASRPRALAQLGIDPAAVAAARPGQTWVSITAYGRTGPDANRPGFGDDVAFEAGLHDTAPDDPDTPTVHGDAIADPLTGVHAAVAAMSGLVTGGGAMFDVSMYDAVTLALSTAPRSRKAPAPRRTPRPRSGARTSAPPPHKAPELGAHTAAFLAEFDIA</sequence>
<evidence type="ECO:0000313" key="2">
    <source>
        <dbReference type="EMBL" id="MCF2525664.1"/>
    </source>
</evidence>
<evidence type="ECO:0000256" key="1">
    <source>
        <dbReference type="SAM" id="MobiDB-lite"/>
    </source>
</evidence>
<keyword evidence="2" id="KW-0808">Transferase</keyword>
<dbReference type="GO" id="GO:0016740">
    <property type="term" value="F:transferase activity"/>
    <property type="evidence" value="ECO:0007669"/>
    <property type="project" value="UniProtKB-KW"/>
</dbReference>
<keyword evidence="3" id="KW-1185">Reference proteome</keyword>
<dbReference type="Proteomes" id="UP001165378">
    <property type="component" value="Unassembled WGS sequence"/>
</dbReference>
<dbReference type="PANTHER" id="PTHR48228:SF5">
    <property type="entry name" value="ALPHA-METHYLACYL-COA RACEMASE"/>
    <property type="match status" value="1"/>
</dbReference>
<feature type="compositionally biased region" description="Basic residues" evidence="1">
    <location>
        <begin position="281"/>
        <end position="293"/>
    </location>
</feature>
<dbReference type="PANTHER" id="PTHR48228">
    <property type="entry name" value="SUCCINYL-COA--D-CITRAMALATE COA-TRANSFERASE"/>
    <property type="match status" value="1"/>
</dbReference>
<feature type="compositionally biased region" description="Low complexity" evidence="1">
    <location>
        <begin position="36"/>
        <end position="48"/>
    </location>
</feature>
<feature type="region of interest" description="Disordered" evidence="1">
    <location>
        <begin position="279"/>
        <end position="311"/>
    </location>
</feature>
<dbReference type="EMBL" id="JAKFHA010000001">
    <property type="protein sequence ID" value="MCF2525664.1"/>
    <property type="molecule type" value="Genomic_DNA"/>
</dbReference>
<dbReference type="SUPFAM" id="SSF89796">
    <property type="entry name" value="CoA-transferase family III (CaiB/BaiF)"/>
    <property type="match status" value="1"/>
</dbReference>
<dbReference type="Pfam" id="PF02515">
    <property type="entry name" value="CoA_transf_3"/>
    <property type="match status" value="1"/>
</dbReference>
<comment type="caution">
    <text evidence="2">The sequence shown here is derived from an EMBL/GenBank/DDBJ whole genome shotgun (WGS) entry which is preliminary data.</text>
</comment>
<proteinExistence type="predicted"/>
<protein>
    <submittedName>
        <fullName evidence="2">CoA transferase</fullName>
    </submittedName>
</protein>
<dbReference type="InterPro" id="IPR023606">
    <property type="entry name" value="CoA-Trfase_III_dom_1_sf"/>
</dbReference>
<gene>
    <name evidence="2" type="ORF">LZ495_00275</name>
</gene>
<name>A0AA41PTN0_9ACTN</name>
<feature type="region of interest" description="Disordered" evidence="1">
    <location>
        <begin position="28"/>
        <end position="82"/>
    </location>
</feature>
<dbReference type="AlphaFoldDB" id="A0AA41PTN0"/>
<dbReference type="InterPro" id="IPR050509">
    <property type="entry name" value="CoA-transferase_III"/>
</dbReference>
<dbReference type="Gene3D" id="3.40.50.10540">
    <property type="entry name" value="Crotonobetainyl-coa:carnitine coa-transferase, domain 1"/>
    <property type="match status" value="1"/>
</dbReference>
<evidence type="ECO:0000313" key="3">
    <source>
        <dbReference type="Proteomes" id="UP001165378"/>
    </source>
</evidence>
<organism evidence="2 3">
    <name type="scientific">Yinghuangia soli</name>
    <dbReference type="NCBI Taxonomy" id="2908204"/>
    <lineage>
        <taxon>Bacteria</taxon>
        <taxon>Bacillati</taxon>
        <taxon>Actinomycetota</taxon>
        <taxon>Actinomycetes</taxon>
        <taxon>Kitasatosporales</taxon>
        <taxon>Streptomycetaceae</taxon>
        <taxon>Yinghuangia</taxon>
    </lineage>
</organism>
<accession>A0AA41PTN0</accession>
<reference evidence="2" key="1">
    <citation type="submission" date="2022-01" db="EMBL/GenBank/DDBJ databases">
        <title>Genome-Based Taxonomic Classification of the Phylum Actinobacteria.</title>
        <authorList>
            <person name="Gao Y."/>
        </authorList>
    </citation>
    <scope>NUCLEOTIDE SEQUENCE</scope>
    <source>
        <strain evidence="2">KLBMP 8922</strain>
    </source>
</reference>
<dbReference type="InterPro" id="IPR003673">
    <property type="entry name" value="CoA-Trfase_fam_III"/>
</dbReference>